<evidence type="ECO:0000259" key="4">
    <source>
        <dbReference type="PROSITE" id="PS51118"/>
    </source>
</evidence>
<dbReference type="Proteomes" id="UP000569914">
    <property type="component" value="Unassembled WGS sequence"/>
</dbReference>
<organism evidence="5 6">
    <name type="scientific">Microlunatus parietis</name>
    <dbReference type="NCBI Taxonomy" id="682979"/>
    <lineage>
        <taxon>Bacteria</taxon>
        <taxon>Bacillati</taxon>
        <taxon>Actinomycetota</taxon>
        <taxon>Actinomycetes</taxon>
        <taxon>Propionibacteriales</taxon>
        <taxon>Propionibacteriaceae</taxon>
        <taxon>Microlunatus</taxon>
    </lineage>
</organism>
<dbReference type="GO" id="GO:0003677">
    <property type="term" value="F:DNA binding"/>
    <property type="evidence" value="ECO:0007669"/>
    <property type="project" value="UniProtKB-KW"/>
</dbReference>
<dbReference type="AlphaFoldDB" id="A0A7Y9L9D5"/>
<protein>
    <submittedName>
        <fullName evidence="5">DNA-binding HxlR family transcriptional regulator</fullName>
    </submittedName>
</protein>
<evidence type="ECO:0000256" key="3">
    <source>
        <dbReference type="ARBA" id="ARBA00023163"/>
    </source>
</evidence>
<evidence type="ECO:0000313" key="6">
    <source>
        <dbReference type="Proteomes" id="UP000569914"/>
    </source>
</evidence>
<dbReference type="InterPro" id="IPR036527">
    <property type="entry name" value="SCP2_sterol-bd_dom_sf"/>
</dbReference>
<dbReference type="EMBL" id="JACCBU010000001">
    <property type="protein sequence ID" value="NYE71669.1"/>
    <property type="molecule type" value="Genomic_DNA"/>
</dbReference>
<keyword evidence="1" id="KW-0805">Transcription regulation</keyword>
<dbReference type="PANTHER" id="PTHR33204:SF18">
    <property type="entry name" value="TRANSCRIPTIONAL REGULATORY PROTEIN"/>
    <property type="match status" value="1"/>
</dbReference>
<dbReference type="InterPro" id="IPR002577">
    <property type="entry name" value="HTH_HxlR"/>
</dbReference>
<dbReference type="SUPFAM" id="SSF55718">
    <property type="entry name" value="SCP-like"/>
    <property type="match status" value="1"/>
</dbReference>
<dbReference type="InterPro" id="IPR036388">
    <property type="entry name" value="WH-like_DNA-bd_sf"/>
</dbReference>
<comment type="caution">
    <text evidence="5">The sequence shown here is derived from an EMBL/GenBank/DDBJ whole genome shotgun (WGS) entry which is preliminary data.</text>
</comment>
<dbReference type="SUPFAM" id="SSF46785">
    <property type="entry name" value="Winged helix' DNA-binding domain"/>
    <property type="match status" value="1"/>
</dbReference>
<dbReference type="Gene3D" id="1.10.10.10">
    <property type="entry name" value="Winged helix-like DNA-binding domain superfamily/Winged helix DNA-binding domain"/>
    <property type="match status" value="1"/>
</dbReference>
<keyword evidence="2 5" id="KW-0238">DNA-binding</keyword>
<feature type="domain" description="HTH hxlR-type" evidence="4">
    <location>
        <begin position="11"/>
        <end position="109"/>
    </location>
</feature>
<proteinExistence type="predicted"/>
<dbReference type="InterPro" id="IPR036390">
    <property type="entry name" value="WH_DNA-bd_sf"/>
</dbReference>
<dbReference type="Pfam" id="PF01638">
    <property type="entry name" value="HxlR"/>
    <property type="match status" value="1"/>
</dbReference>
<keyword evidence="6" id="KW-1185">Reference proteome</keyword>
<dbReference type="PROSITE" id="PS51118">
    <property type="entry name" value="HTH_HXLR"/>
    <property type="match status" value="1"/>
</dbReference>
<dbReference type="PANTHER" id="PTHR33204">
    <property type="entry name" value="TRANSCRIPTIONAL REGULATOR, MARR FAMILY"/>
    <property type="match status" value="1"/>
</dbReference>
<gene>
    <name evidence="5" type="ORF">BKA15_002998</name>
</gene>
<accession>A0A7Y9L9D5</accession>
<evidence type="ECO:0000256" key="2">
    <source>
        <dbReference type="ARBA" id="ARBA00023125"/>
    </source>
</evidence>
<name>A0A7Y9L9D5_9ACTN</name>
<evidence type="ECO:0000256" key="1">
    <source>
        <dbReference type="ARBA" id="ARBA00023015"/>
    </source>
</evidence>
<keyword evidence="3" id="KW-0804">Transcription</keyword>
<dbReference type="Gene3D" id="3.30.1050.10">
    <property type="entry name" value="SCP2 sterol-binding domain"/>
    <property type="match status" value="1"/>
</dbReference>
<dbReference type="RefSeq" id="WP_179751979.1">
    <property type="nucleotide sequence ID" value="NZ_JACCBU010000001.1"/>
</dbReference>
<evidence type="ECO:0000313" key="5">
    <source>
        <dbReference type="EMBL" id="NYE71669.1"/>
    </source>
</evidence>
<reference evidence="5 6" key="1">
    <citation type="submission" date="2020-07" db="EMBL/GenBank/DDBJ databases">
        <title>Sequencing the genomes of 1000 actinobacteria strains.</title>
        <authorList>
            <person name="Klenk H.-P."/>
        </authorList>
    </citation>
    <scope>NUCLEOTIDE SEQUENCE [LARGE SCALE GENOMIC DNA]</scope>
    <source>
        <strain evidence="5 6">DSM 22083</strain>
    </source>
</reference>
<sequence>MPRLRSYGQYCGLAHALEIVGERWALLIIRDLVLGPKRFTDLRTGLPRIPTNVLSARLKELESAGVVRRRTMPRPSAAVVYELTDYGAQLEDIVLRLGRWGASTLGEPGPEDIVTPDGEVLALRATFKPEAAVGVRARYQVRVADVVVHAHVEDGTLIAGDGPLPAPDLVLEMDDISTHKPLLAGELTPEEAVAKGLVTVTGKPAEFKRFLKLFSVSTEGLPGD</sequence>